<evidence type="ECO:0000313" key="1">
    <source>
        <dbReference type="EMBL" id="KAK1144648.1"/>
    </source>
</evidence>
<comment type="caution">
    <text evidence="1">The sequence shown here is derived from an EMBL/GenBank/DDBJ whole genome shotgun (WGS) entry which is preliminary data.</text>
</comment>
<accession>A0ACC3B389</accession>
<proteinExistence type="predicted"/>
<sequence>MANSKYEYVKAFEQPDVLLPNTWIVVRIDGRGFHKLTDRYNFTKPNDRRALDLMNAAAVEVMKDLPDLCIAYGVSDEYSFVFHPTCQLFERRNGKLVTTIVSTFTAHYVYLWNTYFPDTPLQSPHLPSFDGRAVVYPTTRNLRDYMSWRQVDCHINNLYNTTFWTMVLQGGMSNTDAEQELKGTVSADKNEILFKRFGINYNNEEDIYKKGSVVYRQYQLEDVKAKTSAEEEPAPVQEQVSKTQQEKLRKLRRKAQVVVDHVDIIKDDFWERRPWILSGKPGKLPADVGSS</sequence>
<name>A0ACC3B389_9EURO</name>
<keyword evidence="1" id="KW-0548">Nucleotidyltransferase</keyword>
<dbReference type="Proteomes" id="UP001177260">
    <property type="component" value="Unassembled WGS sequence"/>
</dbReference>
<protein>
    <submittedName>
        <fullName evidence="1">tRNA-His guanylyltransferase</fullName>
        <ecNumber evidence="1">2.7.7.79</ecNumber>
    </submittedName>
</protein>
<keyword evidence="1" id="KW-0808">Transferase</keyword>
<organism evidence="1 2">
    <name type="scientific">Aspergillus melleus</name>
    <dbReference type="NCBI Taxonomy" id="138277"/>
    <lineage>
        <taxon>Eukaryota</taxon>
        <taxon>Fungi</taxon>
        <taxon>Dikarya</taxon>
        <taxon>Ascomycota</taxon>
        <taxon>Pezizomycotina</taxon>
        <taxon>Eurotiomycetes</taxon>
        <taxon>Eurotiomycetidae</taxon>
        <taxon>Eurotiales</taxon>
        <taxon>Aspergillaceae</taxon>
        <taxon>Aspergillus</taxon>
        <taxon>Aspergillus subgen. Circumdati</taxon>
    </lineage>
</organism>
<evidence type="ECO:0000313" key="2">
    <source>
        <dbReference type="Proteomes" id="UP001177260"/>
    </source>
</evidence>
<dbReference type="EMBL" id="JAOPJF010000029">
    <property type="protein sequence ID" value="KAK1144648.1"/>
    <property type="molecule type" value="Genomic_DNA"/>
</dbReference>
<dbReference type="EC" id="2.7.7.79" evidence="1"/>
<keyword evidence="2" id="KW-1185">Reference proteome</keyword>
<gene>
    <name evidence="1" type="primary">THG1</name>
    <name evidence="1" type="ORF">N8T08_004952</name>
</gene>
<reference evidence="1 2" key="1">
    <citation type="journal article" date="2023" name="ACS Omega">
        <title>Identification of the Neoaspergillic Acid Biosynthesis Gene Cluster by Establishing an In Vitro CRISPR-Ribonucleoprotein Genetic System in Aspergillus melleus.</title>
        <authorList>
            <person name="Yuan B."/>
            <person name="Grau M.F."/>
            <person name="Murata R.M."/>
            <person name="Torok T."/>
            <person name="Venkateswaran K."/>
            <person name="Stajich J.E."/>
            <person name="Wang C.C.C."/>
        </authorList>
    </citation>
    <scope>NUCLEOTIDE SEQUENCE [LARGE SCALE GENOMIC DNA]</scope>
    <source>
        <strain evidence="1 2">IMV 1140</strain>
    </source>
</reference>